<evidence type="ECO:0000313" key="2">
    <source>
        <dbReference type="EMBL" id="GFN96927.1"/>
    </source>
</evidence>
<organism evidence="2 3">
    <name type="scientific">Plakobranchus ocellatus</name>
    <dbReference type="NCBI Taxonomy" id="259542"/>
    <lineage>
        <taxon>Eukaryota</taxon>
        <taxon>Metazoa</taxon>
        <taxon>Spiralia</taxon>
        <taxon>Lophotrochozoa</taxon>
        <taxon>Mollusca</taxon>
        <taxon>Gastropoda</taxon>
        <taxon>Heterobranchia</taxon>
        <taxon>Euthyneura</taxon>
        <taxon>Panpulmonata</taxon>
        <taxon>Sacoglossa</taxon>
        <taxon>Placobranchoidea</taxon>
        <taxon>Plakobranchidae</taxon>
        <taxon>Plakobranchus</taxon>
    </lineage>
</organism>
<sequence length="72" mass="8082">MDVPTLIGRKHHHDDDDDDADDAGDDGEVNKAGRVMGWSDQVANRSLSVSANPRPVVNIHNQHNLRRSMRRL</sequence>
<dbReference type="AlphaFoldDB" id="A0AAV3ZQU4"/>
<dbReference type="Proteomes" id="UP000735302">
    <property type="component" value="Unassembled WGS sequence"/>
</dbReference>
<feature type="region of interest" description="Disordered" evidence="1">
    <location>
        <begin position="1"/>
        <end position="38"/>
    </location>
</feature>
<feature type="compositionally biased region" description="Acidic residues" evidence="1">
    <location>
        <begin position="15"/>
        <end position="27"/>
    </location>
</feature>
<evidence type="ECO:0000256" key="1">
    <source>
        <dbReference type="SAM" id="MobiDB-lite"/>
    </source>
</evidence>
<comment type="caution">
    <text evidence="2">The sequence shown here is derived from an EMBL/GenBank/DDBJ whole genome shotgun (WGS) entry which is preliminary data.</text>
</comment>
<name>A0AAV3ZQU4_9GAST</name>
<accession>A0AAV3ZQU4</accession>
<reference evidence="2 3" key="1">
    <citation type="journal article" date="2021" name="Elife">
        <title>Chloroplast acquisition without the gene transfer in kleptoplastic sea slugs, Plakobranchus ocellatus.</title>
        <authorList>
            <person name="Maeda T."/>
            <person name="Takahashi S."/>
            <person name="Yoshida T."/>
            <person name="Shimamura S."/>
            <person name="Takaki Y."/>
            <person name="Nagai Y."/>
            <person name="Toyoda A."/>
            <person name="Suzuki Y."/>
            <person name="Arimoto A."/>
            <person name="Ishii H."/>
            <person name="Satoh N."/>
            <person name="Nishiyama T."/>
            <person name="Hasebe M."/>
            <person name="Maruyama T."/>
            <person name="Minagawa J."/>
            <person name="Obokata J."/>
            <person name="Shigenobu S."/>
        </authorList>
    </citation>
    <scope>NUCLEOTIDE SEQUENCE [LARGE SCALE GENOMIC DNA]</scope>
</reference>
<proteinExistence type="predicted"/>
<dbReference type="EMBL" id="BLXT01002711">
    <property type="protein sequence ID" value="GFN96927.1"/>
    <property type="molecule type" value="Genomic_DNA"/>
</dbReference>
<gene>
    <name evidence="2" type="ORF">PoB_002343300</name>
</gene>
<evidence type="ECO:0000313" key="3">
    <source>
        <dbReference type="Proteomes" id="UP000735302"/>
    </source>
</evidence>
<keyword evidence="3" id="KW-1185">Reference proteome</keyword>
<protein>
    <submittedName>
        <fullName evidence="2">Uncharacterized protein</fullName>
    </submittedName>
</protein>